<proteinExistence type="predicted"/>
<evidence type="ECO:0000313" key="3">
    <source>
        <dbReference type="Proteomes" id="UP000262802"/>
    </source>
</evidence>
<feature type="transmembrane region" description="Helical" evidence="1">
    <location>
        <begin position="123"/>
        <end position="141"/>
    </location>
</feature>
<keyword evidence="3" id="KW-1185">Reference proteome</keyword>
<dbReference type="AlphaFoldDB" id="A0A3B7QZG8"/>
<reference evidence="2 3" key="1">
    <citation type="submission" date="2018-09" db="EMBL/GenBank/DDBJ databases">
        <title>Hymenobacter medium sp. nov., isolated from R2A medium.</title>
        <authorList>
            <person name="Yingchao G."/>
        </authorList>
    </citation>
    <scope>NUCLEOTIDE SEQUENCE [LARGE SCALE GENOMIC DNA]</scope>
    <source>
        <strain evidence="3">sh-6</strain>
    </source>
</reference>
<sequence>MFKTGSSLIGFAESPLGVLFSTKAVPMALPVLRPYLSLMLAVLEAGALGYVLRALSRFVGLNTLLPAWMGEAIHQTVLLAAFLFALLFEHPRPTRRLALLAAAVPAMVTAYDVYMAFTAGWGWLLSAATAAVFGACLYLVIDEEAAMHASNRAGRWHRRVLRRRSSRST</sequence>
<dbReference type="EMBL" id="CP032317">
    <property type="protein sequence ID" value="AYA36603.1"/>
    <property type="molecule type" value="Genomic_DNA"/>
</dbReference>
<evidence type="ECO:0000313" key="2">
    <source>
        <dbReference type="EMBL" id="AYA36603.1"/>
    </source>
</evidence>
<protein>
    <submittedName>
        <fullName evidence="2">Uncharacterized protein</fullName>
    </submittedName>
</protein>
<keyword evidence="1" id="KW-0812">Transmembrane</keyword>
<feature type="transmembrane region" description="Helical" evidence="1">
    <location>
        <begin position="72"/>
        <end position="88"/>
    </location>
</feature>
<name>A0A3B7QZG8_9BACT</name>
<dbReference type="OrthoDB" id="885609at2"/>
<feature type="transmembrane region" description="Helical" evidence="1">
    <location>
        <begin position="97"/>
        <end position="117"/>
    </location>
</feature>
<feature type="transmembrane region" description="Helical" evidence="1">
    <location>
        <begin position="35"/>
        <end position="52"/>
    </location>
</feature>
<organism evidence="2 3">
    <name type="scientific">Hymenobacter oligotrophus</name>
    <dbReference type="NCBI Taxonomy" id="2319843"/>
    <lineage>
        <taxon>Bacteria</taxon>
        <taxon>Pseudomonadati</taxon>
        <taxon>Bacteroidota</taxon>
        <taxon>Cytophagia</taxon>
        <taxon>Cytophagales</taxon>
        <taxon>Hymenobacteraceae</taxon>
        <taxon>Hymenobacter</taxon>
    </lineage>
</organism>
<keyword evidence="1" id="KW-1133">Transmembrane helix</keyword>
<gene>
    <name evidence="2" type="ORF">D3Y59_05745</name>
</gene>
<accession>A0A3B7QZG8</accession>
<evidence type="ECO:0000256" key="1">
    <source>
        <dbReference type="SAM" id="Phobius"/>
    </source>
</evidence>
<keyword evidence="1" id="KW-0472">Membrane</keyword>
<dbReference type="KEGG" id="hyh:D3Y59_05745"/>
<dbReference type="Proteomes" id="UP000262802">
    <property type="component" value="Chromosome"/>
</dbReference>